<dbReference type="GO" id="GO:0015179">
    <property type="term" value="F:L-amino acid transmembrane transporter activity"/>
    <property type="evidence" value="ECO:0007669"/>
    <property type="project" value="TreeGrafter"/>
</dbReference>
<feature type="region of interest" description="Disordered" evidence="1">
    <location>
        <begin position="87"/>
        <end position="108"/>
    </location>
</feature>
<dbReference type="WBParaSite" id="snap_masked-unitig_33966-processed-gene-0.0-mRNA-1">
    <property type="protein sequence ID" value="snap_masked-unitig_33966-processed-gene-0.0-mRNA-1"/>
    <property type="gene ID" value="snap_masked-unitig_33966-processed-gene-0.0"/>
</dbReference>
<dbReference type="InterPro" id="IPR001806">
    <property type="entry name" value="Small_GTPase"/>
</dbReference>
<dbReference type="AlphaFoldDB" id="A0A1I8JNV4"/>
<dbReference type="Gene3D" id="1.20.1740.10">
    <property type="entry name" value="Amino acid/polyamine transporter I"/>
    <property type="match status" value="1"/>
</dbReference>
<protein>
    <submittedName>
        <fullName evidence="3">Large neutral amino acids transporter small subunit 2</fullName>
    </submittedName>
</protein>
<evidence type="ECO:0000256" key="1">
    <source>
        <dbReference type="SAM" id="MobiDB-lite"/>
    </source>
</evidence>
<dbReference type="Pfam" id="PF00071">
    <property type="entry name" value="Ras"/>
    <property type="match status" value="1"/>
</dbReference>
<dbReference type="InterPro" id="IPR050598">
    <property type="entry name" value="AminoAcid_Transporter"/>
</dbReference>
<keyword evidence="2" id="KW-1185">Reference proteome</keyword>
<accession>A0A1I8JNV4</accession>
<evidence type="ECO:0000313" key="3">
    <source>
        <dbReference type="WBParaSite" id="snap_masked-unitig_33966-processed-gene-0.0-mRNA-1"/>
    </source>
</evidence>
<organism evidence="2 3">
    <name type="scientific">Macrostomum lignano</name>
    <dbReference type="NCBI Taxonomy" id="282301"/>
    <lineage>
        <taxon>Eukaryota</taxon>
        <taxon>Metazoa</taxon>
        <taxon>Spiralia</taxon>
        <taxon>Lophotrochozoa</taxon>
        <taxon>Platyhelminthes</taxon>
        <taxon>Rhabditophora</taxon>
        <taxon>Macrostomorpha</taxon>
        <taxon>Macrostomida</taxon>
        <taxon>Macrostomidae</taxon>
        <taxon>Macrostomum</taxon>
    </lineage>
</organism>
<name>A0A1I8JNV4_9PLAT</name>
<dbReference type="GO" id="GO:0005525">
    <property type="term" value="F:GTP binding"/>
    <property type="evidence" value="ECO:0007669"/>
    <property type="project" value="InterPro"/>
</dbReference>
<dbReference type="PANTHER" id="PTHR11785">
    <property type="entry name" value="AMINO ACID TRANSPORTER"/>
    <property type="match status" value="1"/>
</dbReference>
<dbReference type="PANTHER" id="PTHR11785:SF528">
    <property type="entry name" value="AMINO ACID TRANSPORTER PROTEIN JHI-21"/>
    <property type="match status" value="1"/>
</dbReference>
<reference evidence="3" key="1">
    <citation type="submission" date="2016-11" db="UniProtKB">
        <authorList>
            <consortium name="WormBaseParasite"/>
        </authorList>
    </citation>
    <scope>IDENTIFICATION</scope>
</reference>
<sequence>MLVFSVTDLASFESLPSLVGPRQEPASAAVAQPGEGGEFECCLVANKADEELQEAEGSTLCQSARRAYIETSALNKAFVDLDTGHHEKQTAASRRPLPDCCGQNSDSKKAQQRLQSSAELLLMKLKALVSRRRRKLACVLLLRRYLPRRIELRKRDRGTPRSRHHCVGCIVGSGIFVSPKGILQESKSVGLSFIMWAVTGIFQCTGAVCYSAELGTTHSRSGRVHLRTAGHGALPAFLVLWITFVAIGAVSNAANSLLFAKYCLVT</sequence>
<dbReference type="Gene3D" id="3.40.50.300">
    <property type="entry name" value="P-loop containing nucleotide triphosphate hydrolases"/>
    <property type="match status" value="1"/>
</dbReference>
<dbReference type="InterPro" id="IPR027417">
    <property type="entry name" value="P-loop_NTPase"/>
</dbReference>
<dbReference type="GO" id="GO:0003924">
    <property type="term" value="F:GTPase activity"/>
    <property type="evidence" value="ECO:0007669"/>
    <property type="project" value="InterPro"/>
</dbReference>
<evidence type="ECO:0000313" key="2">
    <source>
        <dbReference type="Proteomes" id="UP000095280"/>
    </source>
</evidence>
<proteinExistence type="predicted"/>
<dbReference type="Proteomes" id="UP000095280">
    <property type="component" value="Unplaced"/>
</dbReference>